<dbReference type="STRING" id="1122189.SAMN02745165_03411"/>
<proteinExistence type="predicted"/>
<evidence type="ECO:0000313" key="2">
    <source>
        <dbReference type="Proteomes" id="UP000184171"/>
    </source>
</evidence>
<dbReference type="Proteomes" id="UP000184171">
    <property type="component" value="Unassembled WGS sequence"/>
</dbReference>
<dbReference type="AlphaFoldDB" id="A0A1M6MUP0"/>
<dbReference type="EMBL" id="FQZT01000021">
    <property type="protein sequence ID" value="SHJ87225.1"/>
    <property type="molecule type" value="Genomic_DNA"/>
</dbReference>
<dbReference type="RefSeq" id="WP_153305047.1">
    <property type="nucleotide sequence ID" value="NZ_FQZT01000021.1"/>
</dbReference>
<gene>
    <name evidence="1" type="ORF">SAMN02745165_03411</name>
</gene>
<accession>A0A1M6MUP0</accession>
<protein>
    <recommendedName>
        <fullName evidence="3">Cytochrome c domain-containing protein</fullName>
    </recommendedName>
</protein>
<sequence length="58" mass="5889">MFNGKIVAFGVLIAGMLYFAGIAGSSSCVDCHTDVAKLKAIAKTLPKKEASAETAGKG</sequence>
<keyword evidence="2" id="KW-1185">Reference proteome</keyword>
<evidence type="ECO:0000313" key="1">
    <source>
        <dbReference type="EMBL" id="SHJ87225.1"/>
    </source>
</evidence>
<reference evidence="1 2" key="1">
    <citation type="submission" date="2016-11" db="EMBL/GenBank/DDBJ databases">
        <authorList>
            <person name="Jaros S."/>
            <person name="Januszkiewicz K."/>
            <person name="Wedrychowicz H."/>
        </authorList>
    </citation>
    <scope>NUCLEOTIDE SEQUENCE [LARGE SCALE GENOMIC DNA]</scope>
    <source>
        <strain evidence="1 2">DSM 5091</strain>
    </source>
</reference>
<name>A0A1M6MUP0_MALRU</name>
<dbReference type="PROSITE" id="PS51257">
    <property type="entry name" value="PROKAR_LIPOPROTEIN"/>
    <property type="match status" value="1"/>
</dbReference>
<evidence type="ECO:0008006" key="3">
    <source>
        <dbReference type="Google" id="ProtNLM"/>
    </source>
</evidence>
<organism evidence="1 2">
    <name type="scientific">Malonomonas rubra DSM 5091</name>
    <dbReference type="NCBI Taxonomy" id="1122189"/>
    <lineage>
        <taxon>Bacteria</taxon>
        <taxon>Pseudomonadati</taxon>
        <taxon>Thermodesulfobacteriota</taxon>
        <taxon>Desulfuromonadia</taxon>
        <taxon>Desulfuromonadales</taxon>
        <taxon>Geopsychrobacteraceae</taxon>
        <taxon>Malonomonas</taxon>
    </lineage>
</organism>